<keyword evidence="6 8" id="KW-1133">Transmembrane helix</keyword>
<dbReference type="STRING" id="366533.SAMN05444339_12027"/>
<comment type="subcellular location">
    <subcellularLocation>
        <location evidence="1 8">Cell membrane</location>
        <topology evidence="1 8">Multi-pass membrane protein</topology>
    </subcellularLocation>
</comment>
<evidence type="ECO:0000256" key="7">
    <source>
        <dbReference type="ARBA" id="ARBA00023136"/>
    </source>
</evidence>
<dbReference type="Proteomes" id="UP000183987">
    <property type="component" value="Unassembled WGS sequence"/>
</dbReference>
<dbReference type="GO" id="GO:0005886">
    <property type="term" value="C:plasma membrane"/>
    <property type="evidence" value="ECO:0007669"/>
    <property type="project" value="UniProtKB-SubCell"/>
</dbReference>
<dbReference type="PANTHER" id="PTHR30269">
    <property type="entry name" value="TRANSMEMBRANE PROTEIN YFCA"/>
    <property type="match status" value="1"/>
</dbReference>
<feature type="transmembrane region" description="Helical" evidence="8">
    <location>
        <begin position="7"/>
        <end position="31"/>
    </location>
</feature>
<dbReference type="RefSeq" id="WP_072858881.1">
    <property type="nucleotide sequence ID" value="NZ_FQUE01000020.1"/>
</dbReference>
<dbReference type="AlphaFoldDB" id="A0A1M5FF85"/>
<dbReference type="InterPro" id="IPR052017">
    <property type="entry name" value="TSUP"/>
</dbReference>
<dbReference type="PANTHER" id="PTHR30269:SF0">
    <property type="entry name" value="MEMBRANE TRANSPORTER PROTEIN YFCA-RELATED"/>
    <property type="match status" value="1"/>
</dbReference>
<protein>
    <recommendedName>
        <fullName evidence="8">Probable membrane transporter protein</fullName>
    </recommendedName>
</protein>
<evidence type="ECO:0000256" key="1">
    <source>
        <dbReference type="ARBA" id="ARBA00004651"/>
    </source>
</evidence>
<feature type="transmembrane region" description="Helical" evidence="8">
    <location>
        <begin position="100"/>
        <end position="118"/>
    </location>
</feature>
<evidence type="ECO:0000256" key="5">
    <source>
        <dbReference type="ARBA" id="ARBA00022692"/>
    </source>
</evidence>
<keyword evidence="4 8" id="KW-1003">Cell membrane</keyword>
<dbReference type="EMBL" id="FQUE01000020">
    <property type="protein sequence ID" value="SHF90165.1"/>
    <property type="molecule type" value="Genomic_DNA"/>
</dbReference>
<comment type="similarity">
    <text evidence="2 8">Belongs to the 4-toluene sulfonate uptake permease (TSUP) (TC 2.A.102) family.</text>
</comment>
<keyword evidence="3" id="KW-0813">Transport</keyword>
<gene>
    <name evidence="9" type="ORF">SAMN05444339_12027</name>
</gene>
<accession>A0A1M5FF85</accession>
<evidence type="ECO:0000256" key="2">
    <source>
        <dbReference type="ARBA" id="ARBA00009142"/>
    </source>
</evidence>
<dbReference type="Pfam" id="PF01925">
    <property type="entry name" value="TauE"/>
    <property type="match status" value="1"/>
</dbReference>
<keyword evidence="5 8" id="KW-0812">Transmembrane</keyword>
<evidence type="ECO:0000313" key="9">
    <source>
        <dbReference type="EMBL" id="SHF90165.1"/>
    </source>
</evidence>
<evidence type="ECO:0000256" key="4">
    <source>
        <dbReference type="ARBA" id="ARBA00022475"/>
    </source>
</evidence>
<evidence type="ECO:0000256" key="8">
    <source>
        <dbReference type="RuleBase" id="RU363041"/>
    </source>
</evidence>
<proteinExistence type="inferred from homology"/>
<keyword evidence="7 8" id="KW-0472">Membrane</keyword>
<sequence>MTGNDEFLFFIIAGFVGGFVNVIAGGAKLFVFPMLLAFGLPPLVANATATVGLWPAQLPGAWVFRDTLARDRKGHALDALITATGAVIGVVLLYTLGEAVFLPLVPAFLAIAVVAILFGDYLPKLGQRLAVNRVAARALFFLTGIYAFYFGAGYGFMIMAAVFLAGESSIHVAGARKNFISFGANTAAVILLSMTGLVAWEAAIAILLGGLVGGGFGGRAMNFIPQKSLKVIVAGFGFTLVARYILFL</sequence>
<feature type="transmembrane region" description="Helical" evidence="8">
    <location>
        <begin position="186"/>
        <end position="216"/>
    </location>
</feature>
<keyword evidence="10" id="KW-1185">Reference proteome</keyword>
<name>A0A1M5FF85_LOKAT</name>
<evidence type="ECO:0000256" key="3">
    <source>
        <dbReference type="ARBA" id="ARBA00022448"/>
    </source>
</evidence>
<reference evidence="10" key="1">
    <citation type="submission" date="2016-11" db="EMBL/GenBank/DDBJ databases">
        <authorList>
            <person name="Varghese N."/>
            <person name="Submissions S."/>
        </authorList>
    </citation>
    <scope>NUCLEOTIDE SEQUENCE [LARGE SCALE GENOMIC DNA]</scope>
    <source>
        <strain evidence="10">DSM 29326</strain>
    </source>
</reference>
<evidence type="ECO:0000256" key="6">
    <source>
        <dbReference type="ARBA" id="ARBA00022989"/>
    </source>
</evidence>
<organism evidence="9 10">
    <name type="scientific">Loktanella atrilutea</name>
    <dbReference type="NCBI Taxonomy" id="366533"/>
    <lineage>
        <taxon>Bacteria</taxon>
        <taxon>Pseudomonadati</taxon>
        <taxon>Pseudomonadota</taxon>
        <taxon>Alphaproteobacteria</taxon>
        <taxon>Rhodobacterales</taxon>
        <taxon>Roseobacteraceae</taxon>
        <taxon>Loktanella</taxon>
    </lineage>
</organism>
<dbReference type="OrthoDB" id="9807082at2"/>
<feature type="transmembrane region" description="Helical" evidence="8">
    <location>
        <begin position="228"/>
        <end position="246"/>
    </location>
</feature>
<evidence type="ECO:0000313" key="10">
    <source>
        <dbReference type="Proteomes" id="UP000183987"/>
    </source>
</evidence>
<feature type="transmembrane region" description="Helical" evidence="8">
    <location>
        <begin position="139"/>
        <end position="166"/>
    </location>
</feature>
<feature type="transmembrane region" description="Helical" evidence="8">
    <location>
        <begin position="76"/>
        <end position="94"/>
    </location>
</feature>
<dbReference type="InterPro" id="IPR002781">
    <property type="entry name" value="TM_pro_TauE-like"/>
</dbReference>